<proteinExistence type="predicted"/>
<dbReference type="InterPro" id="IPR011051">
    <property type="entry name" value="RmlC_Cupin_sf"/>
</dbReference>
<dbReference type="PANTHER" id="PTHR33387">
    <property type="entry name" value="RMLC-LIKE JELLY ROLL FOLD PROTEIN"/>
    <property type="match status" value="1"/>
</dbReference>
<name>A0ABP9EKK4_9ACTN</name>
<organism evidence="2 3">
    <name type="scientific">Kitasatospora terrestris</name>
    <dbReference type="NCBI Taxonomy" id="258051"/>
    <lineage>
        <taxon>Bacteria</taxon>
        <taxon>Bacillati</taxon>
        <taxon>Actinomycetota</taxon>
        <taxon>Actinomycetes</taxon>
        <taxon>Kitasatosporales</taxon>
        <taxon>Streptomycetaceae</taxon>
        <taxon>Kitasatospora</taxon>
    </lineage>
</organism>
<evidence type="ECO:0000313" key="2">
    <source>
        <dbReference type="EMBL" id="GAA4880894.1"/>
    </source>
</evidence>
<dbReference type="CDD" id="cd06121">
    <property type="entry name" value="cupin_YML079wp"/>
    <property type="match status" value="1"/>
</dbReference>
<keyword evidence="3" id="KW-1185">Reference proteome</keyword>
<dbReference type="InterPro" id="IPR039935">
    <property type="entry name" value="YML079W-like"/>
</dbReference>
<dbReference type="Pfam" id="PF06172">
    <property type="entry name" value="Cupin_5"/>
    <property type="match status" value="1"/>
</dbReference>
<dbReference type="InterPro" id="IPR009327">
    <property type="entry name" value="Cupin_DUF985"/>
</dbReference>
<dbReference type="EMBL" id="BAABIS010000001">
    <property type="protein sequence ID" value="GAA4880894.1"/>
    <property type="molecule type" value="Genomic_DNA"/>
</dbReference>
<comment type="caution">
    <text evidence="2">The sequence shown here is derived from an EMBL/GenBank/DDBJ whole genome shotgun (WGS) entry which is preliminary data.</text>
</comment>
<sequence>MESSRAGSAAGPSPSERIAAAYGLVPLPVEGGRFRRTWAGPPGPDGRPAGSVILALLTSEPGDFSAMHRLPVDEVWHFYRGDPLEVLLLGPDDAGRSVVLGGPQEDAAVQLVVPAGTWMGARVAPGGTWSLFGTSMAPGFTPASYEGGTAEELALRYPERAPLVRALCRPGAPTTMPADRTGGGLDD</sequence>
<feature type="domain" description="DUF985" evidence="1">
    <location>
        <begin position="17"/>
        <end position="146"/>
    </location>
</feature>
<dbReference type="RefSeq" id="WP_345701056.1">
    <property type="nucleotide sequence ID" value="NZ_BAABIS010000001.1"/>
</dbReference>
<accession>A0ABP9EKK4</accession>
<dbReference type="Proteomes" id="UP001501752">
    <property type="component" value="Unassembled WGS sequence"/>
</dbReference>
<reference evidence="3" key="1">
    <citation type="journal article" date="2019" name="Int. J. Syst. Evol. Microbiol.">
        <title>The Global Catalogue of Microorganisms (GCM) 10K type strain sequencing project: providing services to taxonomists for standard genome sequencing and annotation.</title>
        <authorList>
            <consortium name="The Broad Institute Genomics Platform"/>
            <consortium name="The Broad Institute Genome Sequencing Center for Infectious Disease"/>
            <person name="Wu L."/>
            <person name="Ma J."/>
        </authorList>
    </citation>
    <scope>NUCLEOTIDE SEQUENCE [LARGE SCALE GENOMIC DNA]</scope>
    <source>
        <strain evidence="3">JCM 13006</strain>
    </source>
</reference>
<dbReference type="Gene3D" id="2.60.120.10">
    <property type="entry name" value="Jelly Rolls"/>
    <property type="match status" value="1"/>
</dbReference>
<dbReference type="SUPFAM" id="SSF51182">
    <property type="entry name" value="RmlC-like cupins"/>
    <property type="match status" value="1"/>
</dbReference>
<dbReference type="PANTHER" id="PTHR33387:SF3">
    <property type="entry name" value="DUF985 DOMAIN-CONTAINING PROTEIN"/>
    <property type="match status" value="1"/>
</dbReference>
<evidence type="ECO:0000313" key="3">
    <source>
        <dbReference type="Proteomes" id="UP001501752"/>
    </source>
</evidence>
<protein>
    <submittedName>
        <fullName evidence="2">Cupin domain-containing protein</fullName>
    </submittedName>
</protein>
<dbReference type="InterPro" id="IPR014710">
    <property type="entry name" value="RmlC-like_jellyroll"/>
</dbReference>
<evidence type="ECO:0000259" key="1">
    <source>
        <dbReference type="Pfam" id="PF06172"/>
    </source>
</evidence>
<gene>
    <name evidence="2" type="ORF">GCM10023235_71430</name>
</gene>